<dbReference type="AlphaFoldDB" id="A0A975PFA9"/>
<dbReference type="KEGG" id="lamb:KBB96_02610"/>
<proteinExistence type="predicted"/>
<evidence type="ECO:0000313" key="2">
    <source>
        <dbReference type="Proteomes" id="UP000676169"/>
    </source>
</evidence>
<accession>A0A975PFA9</accession>
<keyword evidence="2" id="KW-1185">Reference proteome</keyword>
<name>A0A975PFA9_9BACT</name>
<gene>
    <name evidence="1" type="ORF">KBB96_02610</name>
</gene>
<dbReference type="RefSeq" id="WP_211631965.1">
    <property type="nucleotide sequence ID" value="NZ_CP073100.1"/>
</dbReference>
<reference evidence="1" key="1">
    <citation type="submission" date="2021-04" db="EMBL/GenBank/DDBJ databases">
        <title>Luteolibacter sp. 32A isolated from the skin of an Anderson's salamander (Ambystoma andersonii).</title>
        <authorList>
            <person name="Spergser J."/>
            <person name="Busse H.-J."/>
        </authorList>
    </citation>
    <scope>NUCLEOTIDE SEQUENCE</scope>
    <source>
        <strain evidence="1">32A</strain>
    </source>
</reference>
<evidence type="ECO:0000313" key="1">
    <source>
        <dbReference type="EMBL" id="QUE51790.1"/>
    </source>
</evidence>
<dbReference type="EMBL" id="CP073100">
    <property type="protein sequence ID" value="QUE51790.1"/>
    <property type="molecule type" value="Genomic_DNA"/>
</dbReference>
<sequence length="133" mass="15041">MTHTATLDSVLASLARPFRGCADTLLDLRECACDGRRVGTCVRAYFELQEEAPDQNEARAGLNGFRHWLEDHVEIAVLDGKNSVCLETWPLMLAGETDLEHFCQKAMNRLRDDRCHKASLIHLEFRFRPALAA</sequence>
<protein>
    <submittedName>
        <fullName evidence="1">Uncharacterized protein</fullName>
    </submittedName>
</protein>
<dbReference type="Proteomes" id="UP000676169">
    <property type="component" value="Chromosome"/>
</dbReference>
<organism evidence="1 2">
    <name type="scientific">Luteolibacter ambystomatis</name>
    <dbReference type="NCBI Taxonomy" id="2824561"/>
    <lineage>
        <taxon>Bacteria</taxon>
        <taxon>Pseudomonadati</taxon>
        <taxon>Verrucomicrobiota</taxon>
        <taxon>Verrucomicrobiia</taxon>
        <taxon>Verrucomicrobiales</taxon>
        <taxon>Verrucomicrobiaceae</taxon>
        <taxon>Luteolibacter</taxon>
    </lineage>
</organism>